<feature type="transmembrane region" description="Helical" evidence="8">
    <location>
        <begin position="69"/>
        <end position="88"/>
    </location>
</feature>
<dbReference type="VEuPathDB" id="FungiDB:TREMEDRAFT_45686"/>
<evidence type="ECO:0000256" key="4">
    <source>
        <dbReference type="ARBA" id="ARBA00022692"/>
    </source>
</evidence>
<dbReference type="EMBL" id="SDIL01000018">
    <property type="protein sequence ID" value="RXK40425.1"/>
    <property type="molecule type" value="Genomic_DNA"/>
</dbReference>
<feature type="domain" description="Major facilitator superfamily (MFS) profile" evidence="9">
    <location>
        <begin position="31"/>
        <end position="470"/>
    </location>
</feature>
<evidence type="ECO:0000256" key="1">
    <source>
        <dbReference type="ARBA" id="ARBA00004141"/>
    </source>
</evidence>
<dbReference type="PANTHER" id="PTHR48022">
    <property type="entry name" value="PLASTIDIC GLUCOSE TRANSPORTER 4"/>
    <property type="match status" value="1"/>
</dbReference>
<dbReference type="InterPro" id="IPR005828">
    <property type="entry name" value="MFS_sugar_transport-like"/>
</dbReference>
<evidence type="ECO:0000313" key="11">
    <source>
        <dbReference type="Proteomes" id="UP000289152"/>
    </source>
</evidence>
<dbReference type="Pfam" id="PF00083">
    <property type="entry name" value="Sugar_tr"/>
    <property type="match status" value="1"/>
</dbReference>
<feature type="transmembrane region" description="Helical" evidence="8">
    <location>
        <begin position="316"/>
        <end position="337"/>
    </location>
</feature>
<evidence type="ECO:0000256" key="3">
    <source>
        <dbReference type="ARBA" id="ARBA00022448"/>
    </source>
</evidence>
<dbReference type="FunFam" id="1.20.1250.20:FF:000134">
    <property type="entry name" value="MFS sugar transporter protein"/>
    <property type="match status" value="1"/>
</dbReference>
<dbReference type="PANTHER" id="PTHR48022:SF52">
    <property type="entry name" value="SUGAR TRANSPORTER, PUTATIVE-RELATED"/>
    <property type="match status" value="1"/>
</dbReference>
<evidence type="ECO:0000313" key="10">
    <source>
        <dbReference type="EMBL" id="RXK40425.1"/>
    </source>
</evidence>
<feature type="transmembrane region" description="Helical" evidence="8">
    <location>
        <begin position="447"/>
        <end position="466"/>
    </location>
</feature>
<comment type="catalytic activity">
    <reaction evidence="7">
        <text>myo-inositol(out) + H(+)(out) = myo-inositol(in) + H(+)(in)</text>
        <dbReference type="Rhea" id="RHEA:60364"/>
        <dbReference type="ChEBI" id="CHEBI:15378"/>
        <dbReference type="ChEBI" id="CHEBI:17268"/>
    </reaction>
</comment>
<feature type="transmembrane region" description="Helical" evidence="8">
    <location>
        <begin position="162"/>
        <end position="181"/>
    </location>
</feature>
<evidence type="ECO:0000256" key="7">
    <source>
        <dbReference type="ARBA" id="ARBA00049119"/>
    </source>
</evidence>
<dbReference type="InterPro" id="IPR036259">
    <property type="entry name" value="MFS_trans_sf"/>
</dbReference>
<comment type="subcellular location">
    <subcellularLocation>
        <location evidence="1">Membrane</location>
        <topology evidence="1">Multi-pass membrane protein</topology>
    </subcellularLocation>
</comment>
<comment type="similarity">
    <text evidence="2">Belongs to the major facilitator superfamily. Sugar transporter (TC 2.A.1.1) family.</text>
</comment>
<dbReference type="SUPFAM" id="SSF103473">
    <property type="entry name" value="MFS general substrate transporter"/>
    <property type="match status" value="1"/>
</dbReference>
<organism evidence="10 11">
    <name type="scientific">Tremella mesenterica</name>
    <name type="common">Jelly fungus</name>
    <dbReference type="NCBI Taxonomy" id="5217"/>
    <lineage>
        <taxon>Eukaryota</taxon>
        <taxon>Fungi</taxon>
        <taxon>Dikarya</taxon>
        <taxon>Basidiomycota</taxon>
        <taxon>Agaricomycotina</taxon>
        <taxon>Tremellomycetes</taxon>
        <taxon>Tremellales</taxon>
        <taxon>Tremellaceae</taxon>
        <taxon>Tremella</taxon>
    </lineage>
</organism>
<dbReference type="InterPro" id="IPR050360">
    <property type="entry name" value="MFS_Sugar_Transporters"/>
</dbReference>
<dbReference type="OrthoDB" id="6133115at2759"/>
<dbReference type="PRINTS" id="PR00171">
    <property type="entry name" value="SUGRTRNSPORT"/>
</dbReference>
<feature type="transmembrane region" description="Helical" evidence="8">
    <location>
        <begin position="129"/>
        <end position="150"/>
    </location>
</feature>
<feature type="transmembrane region" description="Helical" evidence="8">
    <location>
        <begin position="281"/>
        <end position="304"/>
    </location>
</feature>
<keyword evidence="3" id="KW-0813">Transport</keyword>
<evidence type="ECO:0000259" key="9">
    <source>
        <dbReference type="PROSITE" id="PS50850"/>
    </source>
</evidence>
<dbReference type="InterPro" id="IPR020846">
    <property type="entry name" value="MFS_dom"/>
</dbReference>
<feature type="transmembrane region" description="Helical" evidence="8">
    <location>
        <begin position="417"/>
        <end position="435"/>
    </location>
</feature>
<feature type="transmembrane region" description="Helical" evidence="8">
    <location>
        <begin position="28"/>
        <end position="49"/>
    </location>
</feature>
<dbReference type="GO" id="GO:0005351">
    <property type="term" value="F:carbohydrate:proton symporter activity"/>
    <property type="evidence" value="ECO:0007669"/>
    <property type="project" value="TreeGrafter"/>
</dbReference>
<dbReference type="InterPro" id="IPR003663">
    <property type="entry name" value="Sugar/inositol_transpt"/>
</dbReference>
<keyword evidence="11" id="KW-1185">Reference proteome</keyword>
<dbReference type="GO" id="GO:0016020">
    <property type="term" value="C:membrane"/>
    <property type="evidence" value="ECO:0007669"/>
    <property type="project" value="UniProtKB-SubCell"/>
</dbReference>
<feature type="transmembrane region" description="Helical" evidence="8">
    <location>
        <begin position="100"/>
        <end position="117"/>
    </location>
</feature>
<reference evidence="10 11" key="1">
    <citation type="submission" date="2016-06" db="EMBL/GenBank/DDBJ databases">
        <title>Evolution of pathogenesis and genome organization in the Tremellales.</title>
        <authorList>
            <person name="Cuomo C."/>
            <person name="Litvintseva A."/>
            <person name="Heitman J."/>
            <person name="Chen Y."/>
            <person name="Sun S."/>
            <person name="Springer D."/>
            <person name="Dromer F."/>
            <person name="Young S."/>
            <person name="Zeng Q."/>
            <person name="Chapman S."/>
            <person name="Gujja S."/>
            <person name="Saif S."/>
            <person name="Birren B."/>
        </authorList>
    </citation>
    <scope>NUCLEOTIDE SEQUENCE [LARGE SCALE GENOMIC DNA]</scope>
    <source>
        <strain evidence="10 11">ATCC 28783</strain>
    </source>
</reference>
<protein>
    <recommendedName>
        <fullName evidence="9">Major facilitator superfamily (MFS) profile domain-containing protein</fullName>
    </recommendedName>
</protein>
<evidence type="ECO:0000256" key="5">
    <source>
        <dbReference type="ARBA" id="ARBA00022989"/>
    </source>
</evidence>
<feature type="transmembrane region" description="Helical" evidence="8">
    <location>
        <begin position="377"/>
        <end position="405"/>
    </location>
</feature>
<dbReference type="PROSITE" id="PS50850">
    <property type="entry name" value="MFS"/>
    <property type="match status" value="1"/>
</dbReference>
<keyword evidence="6 8" id="KW-0472">Membrane</keyword>
<feature type="transmembrane region" description="Helical" evidence="8">
    <location>
        <begin position="349"/>
        <end position="371"/>
    </location>
</feature>
<dbReference type="Gene3D" id="1.20.1250.20">
    <property type="entry name" value="MFS general substrate transporter like domains"/>
    <property type="match status" value="1"/>
</dbReference>
<evidence type="ECO:0000256" key="8">
    <source>
        <dbReference type="SAM" id="Phobius"/>
    </source>
</evidence>
<keyword evidence="5 8" id="KW-1133">Transmembrane helix</keyword>
<comment type="caution">
    <text evidence="10">The sequence shown here is derived from an EMBL/GenBank/DDBJ whole genome shotgun (WGS) entry which is preliminary data.</text>
</comment>
<feature type="transmembrane region" description="Helical" evidence="8">
    <location>
        <begin position="187"/>
        <end position="208"/>
    </location>
</feature>
<dbReference type="Proteomes" id="UP000289152">
    <property type="component" value="Unassembled WGS sequence"/>
</dbReference>
<dbReference type="PROSITE" id="PS00216">
    <property type="entry name" value="SUGAR_TRANSPORT_1"/>
    <property type="match status" value="1"/>
</dbReference>
<accession>A0A4Q1BR39</accession>
<gene>
    <name evidence="10" type="ORF">M231_02258</name>
</gene>
<keyword evidence="4 8" id="KW-0812">Transmembrane</keyword>
<name>A0A4Q1BR39_TREME</name>
<evidence type="ECO:0000256" key="6">
    <source>
        <dbReference type="ARBA" id="ARBA00023136"/>
    </source>
</evidence>
<dbReference type="AlphaFoldDB" id="A0A4Q1BR39"/>
<dbReference type="InterPro" id="IPR005829">
    <property type="entry name" value="Sugar_transporter_CS"/>
</dbReference>
<evidence type="ECO:0000256" key="2">
    <source>
        <dbReference type="ARBA" id="ARBA00010992"/>
    </source>
</evidence>
<proteinExistence type="inferred from homology"/>
<sequence length="521" mass="57077">MSTEAPSWKTWRNSADPKWWRDAGLRKCMFNILILYGSVFANGYDSGLISSAQGLPSWITYFNNPHGGVLGAMVAAYSFPQLVFPLLASFLSDRYGRKPLIFTASVFKIAGPMLSGFGNSKGTYIGGRLVTGIACAVFQVTAAPLIAEIAHPRFRAFVTGSFLSTYFIGSIVVAWIGFGFVHWNSEWAWRTVTILQCLGCIPLLFWSVTPWMAESPRYLVKKGHQEKALSILANFHANGDKDDELVVNEFREVVLAVELDRQAAQSSYLDFFRTKGNRKRLWLVCWVSWTTSMAGNNLAAYYLVPILESAGITDFAKLQGISAGLSGAAWFTALAGAQVFERLGRRKTIFISFAGMIVFFSLTTGLSAGYVNTGNVSIGIAVIPVLYLFLLFFVFAFNPVAYLYLPEILPYQLRTKGMALFSVLSAGGQVFNAYVNPIALAAIAYKYYIVFIVCDAIAAVIGYFILVETKGLTLEEIAACFDGDEALVSGGHDGKVAIDHYEDEKVLESGMPALATANNDS</sequence>
<dbReference type="STRING" id="5217.A0A4Q1BR39"/>
<dbReference type="InParanoid" id="A0A4Q1BR39"/>